<evidence type="ECO:0008006" key="5">
    <source>
        <dbReference type="Google" id="ProtNLM"/>
    </source>
</evidence>
<comment type="caution">
    <text evidence="3">The sequence shown here is derived from an EMBL/GenBank/DDBJ whole genome shotgun (WGS) entry which is preliminary data.</text>
</comment>
<evidence type="ECO:0000256" key="1">
    <source>
        <dbReference type="SAM" id="MobiDB-lite"/>
    </source>
</evidence>
<accession>A0ABV5KLI3</accession>
<keyword evidence="2" id="KW-0732">Signal</keyword>
<name>A0ABV5KLI3_9BACL</name>
<proteinExistence type="predicted"/>
<feature type="region of interest" description="Disordered" evidence="1">
    <location>
        <begin position="24"/>
        <end position="58"/>
    </location>
</feature>
<organism evidence="3 4">
    <name type="scientific">Paenibacillus aurantiacus</name>
    <dbReference type="NCBI Taxonomy" id="1936118"/>
    <lineage>
        <taxon>Bacteria</taxon>
        <taxon>Bacillati</taxon>
        <taxon>Bacillota</taxon>
        <taxon>Bacilli</taxon>
        <taxon>Bacillales</taxon>
        <taxon>Paenibacillaceae</taxon>
        <taxon>Paenibacillus</taxon>
    </lineage>
</organism>
<reference evidence="3 4" key="1">
    <citation type="submission" date="2024-09" db="EMBL/GenBank/DDBJ databases">
        <authorList>
            <person name="Sun Q."/>
            <person name="Mori K."/>
        </authorList>
    </citation>
    <scope>NUCLEOTIDE SEQUENCE [LARGE SCALE GENOMIC DNA]</scope>
    <source>
        <strain evidence="3 4">TISTR 2452</strain>
    </source>
</reference>
<dbReference type="PROSITE" id="PS51257">
    <property type="entry name" value="PROKAR_LIPOPROTEIN"/>
    <property type="match status" value="1"/>
</dbReference>
<evidence type="ECO:0000313" key="4">
    <source>
        <dbReference type="Proteomes" id="UP001589747"/>
    </source>
</evidence>
<dbReference type="Proteomes" id="UP001589747">
    <property type="component" value="Unassembled WGS sequence"/>
</dbReference>
<dbReference type="RefSeq" id="WP_377492249.1">
    <property type="nucleotide sequence ID" value="NZ_JBHMDO010000015.1"/>
</dbReference>
<gene>
    <name evidence="3" type="ORF">ACFFSY_07505</name>
</gene>
<evidence type="ECO:0000256" key="2">
    <source>
        <dbReference type="SAM" id="SignalP"/>
    </source>
</evidence>
<keyword evidence="4" id="KW-1185">Reference proteome</keyword>
<protein>
    <recommendedName>
        <fullName evidence="5">Lipoprotein</fullName>
    </recommendedName>
</protein>
<feature type="compositionally biased region" description="Polar residues" evidence="1">
    <location>
        <begin position="24"/>
        <end position="40"/>
    </location>
</feature>
<sequence>MRLRGAALVLLAASATLLSACAGETSTPAGTRSGSESAAISESKAGDERAQANSPKVEAAPVEVADTLDGVKQLGSLTKDFKQAIEAGDDAKWRELSGQIAGVWEAIKDDVQAKGSDIYPELEQKVDEFLASAAASKADKDLLIQQDYELYQQFRDLGKALTGEAVQAN</sequence>
<dbReference type="EMBL" id="JBHMDO010000015">
    <property type="protein sequence ID" value="MFB9325770.1"/>
    <property type="molecule type" value="Genomic_DNA"/>
</dbReference>
<feature type="signal peptide" evidence="2">
    <location>
        <begin position="1"/>
        <end position="22"/>
    </location>
</feature>
<feature type="chain" id="PRO_5045100891" description="Lipoprotein" evidence="2">
    <location>
        <begin position="23"/>
        <end position="169"/>
    </location>
</feature>
<evidence type="ECO:0000313" key="3">
    <source>
        <dbReference type="EMBL" id="MFB9325770.1"/>
    </source>
</evidence>